<feature type="domain" description="HTH marR-type" evidence="4">
    <location>
        <begin position="7"/>
        <end position="139"/>
    </location>
</feature>
<dbReference type="PANTHER" id="PTHR42756:SF1">
    <property type="entry name" value="TRANSCRIPTIONAL REPRESSOR OF EMRAB OPERON"/>
    <property type="match status" value="1"/>
</dbReference>
<dbReference type="PANTHER" id="PTHR42756">
    <property type="entry name" value="TRANSCRIPTIONAL REGULATOR, MARR"/>
    <property type="match status" value="1"/>
</dbReference>
<dbReference type="Pfam" id="PF01047">
    <property type="entry name" value="MarR"/>
    <property type="match status" value="1"/>
</dbReference>
<dbReference type="InterPro" id="IPR036390">
    <property type="entry name" value="WH_DNA-bd_sf"/>
</dbReference>
<reference evidence="5 6" key="1">
    <citation type="submission" date="2018-08" db="EMBL/GenBank/DDBJ databases">
        <title>A genome reference for cultivated species of the human gut microbiota.</title>
        <authorList>
            <person name="Zou Y."/>
            <person name="Xue W."/>
            <person name="Luo G."/>
        </authorList>
    </citation>
    <scope>NUCLEOTIDE SEQUENCE [LARGE SCALE GENOMIC DNA]</scope>
    <source>
        <strain evidence="5 6">TF11-7</strain>
    </source>
</reference>
<gene>
    <name evidence="5" type="ORF">DXD17_10395</name>
</gene>
<dbReference type="Proteomes" id="UP000260793">
    <property type="component" value="Unassembled WGS sequence"/>
</dbReference>
<keyword evidence="2" id="KW-0238">DNA-binding</keyword>
<protein>
    <submittedName>
        <fullName evidence="5">MarR family transcriptional regulator</fullName>
    </submittedName>
</protein>
<keyword evidence="1" id="KW-0805">Transcription regulation</keyword>
<evidence type="ECO:0000313" key="5">
    <source>
        <dbReference type="EMBL" id="RGK38227.1"/>
    </source>
</evidence>
<dbReference type="RefSeq" id="WP_117688396.1">
    <property type="nucleotide sequence ID" value="NZ_DXNI01000012.1"/>
</dbReference>
<evidence type="ECO:0000256" key="1">
    <source>
        <dbReference type="ARBA" id="ARBA00023015"/>
    </source>
</evidence>
<evidence type="ECO:0000256" key="2">
    <source>
        <dbReference type="ARBA" id="ARBA00023125"/>
    </source>
</evidence>
<dbReference type="PRINTS" id="PR00598">
    <property type="entry name" value="HTHMARR"/>
</dbReference>
<dbReference type="SUPFAM" id="SSF46785">
    <property type="entry name" value="Winged helix' DNA-binding domain"/>
    <property type="match status" value="1"/>
</dbReference>
<comment type="caution">
    <text evidence="5">The sequence shown here is derived from an EMBL/GenBank/DDBJ whole genome shotgun (WGS) entry which is preliminary data.</text>
</comment>
<evidence type="ECO:0000313" key="6">
    <source>
        <dbReference type="Proteomes" id="UP000260793"/>
    </source>
</evidence>
<dbReference type="InterPro" id="IPR023187">
    <property type="entry name" value="Tscrpt_reg_MarR-type_CS"/>
</dbReference>
<dbReference type="Gene3D" id="1.10.10.10">
    <property type="entry name" value="Winged helix-like DNA-binding domain superfamily/Winged helix DNA-binding domain"/>
    <property type="match status" value="1"/>
</dbReference>
<sequence>MSCRREEMPTLGILGMTTHEIGKLAQIMYAEYDLNKSQSMILFQLHKAGRISQKELAQKLNVSAPSITSMIQKMEKSGYILRKVDEKDQRMMRLDLTEKGQACIEHVKAIAEKMDEIAFTGISPEEKMLLRRILFQICENIEKERNR</sequence>
<keyword evidence="3" id="KW-0804">Transcription</keyword>
<organism evidence="5 6">
    <name type="scientific">[Ruminococcus] lactaris</name>
    <dbReference type="NCBI Taxonomy" id="46228"/>
    <lineage>
        <taxon>Bacteria</taxon>
        <taxon>Bacillati</taxon>
        <taxon>Bacillota</taxon>
        <taxon>Clostridia</taxon>
        <taxon>Lachnospirales</taxon>
        <taxon>Lachnospiraceae</taxon>
        <taxon>Mediterraneibacter</taxon>
    </lineage>
</organism>
<dbReference type="InterPro" id="IPR036388">
    <property type="entry name" value="WH-like_DNA-bd_sf"/>
</dbReference>
<dbReference type="InterPro" id="IPR000485">
    <property type="entry name" value="AsnC-type_HTH_dom"/>
</dbReference>
<proteinExistence type="predicted"/>
<accession>A0A3E4LL67</accession>
<dbReference type="AlphaFoldDB" id="A0A3E4LL67"/>
<dbReference type="PROSITE" id="PS01117">
    <property type="entry name" value="HTH_MARR_1"/>
    <property type="match status" value="1"/>
</dbReference>
<dbReference type="PRINTS" id="PR00033">
    <property type="entry name" value="HTHASNC"/>
</dbReference>
<evidence type="ECO:0000256" key="3">
    <source>
        <dbReference type="ARBA" id="ARBA00023163"/>
    </source>
</evidence>
<dbReference type="GO" id="GO:0003700">
    <property type="term" value="F:DNA-binding transcription factor activity"/>
    <property type="evidence" value="ECO:0007669"/>
    <property type="project" value="InterPro"/>
</dbReference>
<dbReference type="GO" id="GO:0043565">
    <property type="term" value="F:sequence-specific DNA binding"/>
    <property type="evidence" value="ECO:0007669"/>
    <property type="project" value="InterPro"/>
</dbReference>
<name>A0A3E4LL67_9FIRM</name>
<evidence type="ECO:0000259" key="4">
    <source>
        <dbReference type="PROSITE" id="PS50995"/>
    </source>
</evidence>
<dbReference type="InterPro" id="IPR000835">
    <property type="entry name" value="HTH_MarR-typ"/>
</dbReference>
<dbReference type="SMART" id="SM00347">
    <property type="entry name" value="HTH_MARR"/>
    <property type="match status" value="1"/>
</dbReference>
<dbReference type="EMBL" id="QSQN01000028">
    <property type="protein sequence ID" value="RGK38227.1"/>
    <property type="molecule type" value="Genomic_DNA"/>
</dbReference>
<dbReference type="PROSITE" id="PS50995">
    <property type="entry name" value="HTH_MARR_2"/>
    <property type="match status" value="1"/>
</dbReference>